<proteinExistence type="predicted"/>
<dbReference type="InterPro" id="IPR036465">
    <property type="entry name" value="vWFA_dom_sf"/>
</dbReference>
<dbReference type="Proteomes" id="UP000887566">
    <property type="component" value="Unplaced"/>
</dbReference>
<sequence length="126" mass="12818">MNTIVQAWPIQGTPNLTSLLTTYGQQYLTAAGGQNARDGIPKTLIILSASADPSDVNSAAAIAKGYQGVTIITIGIEPNVASSTPLQPISSGTGFAFSAILNNLASLVPQVVSAACMQPPAPPLNI</sequence>
<evidence type="ECO:0000313" key="2">
    <source>
        <dbReference type="Proteomes" id="UP000887566"/>
    </source>
</evidence>
<dbReference type="Pfam" id="PF00092">
    <property type="entry name" value="VWA"/>
    <property type="match status" value="1"/>
</dbReference>
<protein>
    <submittedName>
        <fullName evidence="3">VWFA domain-containing protein</fullName>
    </submittedName>
</protein>
<dbReference type="InterPro" id="IPR002035">
    <property type="entry name" value="VWF_A"/>
</dbReference>
<feature type="domain" description="VWFA" evidence="1">
    <location>
        <begin position="12"/>
        <end position="98"/>
    </location>
</feature>
<name>A0A914WTE1_9BILA</name>
<evidence type="ECO:0000259" key="1">
    <source>
        <dbReference type="Pfam" id="PF00092"/>
    </source>
</evidence>
<dbReference type="SUPFAM" id="SSF53300">
    <property type="entry name" value="vWA-like"/>
    <property type="match status" value="1"/>
</dbReference>
<evidence type="ECO:0000313" key="3">
    <source>
        <dbReference type="WBParaSite" id="PSAMB.scaffold5072size12734.g25825.t1"/>
    </source>
</evidence>
<dbReference type="WBParaSite" id="PSAMB.scaffold5072size12734.g25825.t1">
    <property type="protein sequence ID" value="PSAMB.scaffold5072size12734.g25825.t1"/>
    <property type="gene ID" value="PSAMB.scaffold5072size12734.g25825"/>
</dbReference>
<accession>A0A914WTE1</accession>
<keyword evidence="2" id="KW-1185">Reference proteome</keyword>
<dbReference type="Gene3D" id="3.40.50.410">
    <property type="entry name" value="von Willebrand factor, type A domain"/>
    <property type="match status" value="1"/>
</dbReference>
<reference evidence="3" key="1">
    <citation type="submission" date="2022-11" db="UniProtKB">
        <authorList>
            <consortium name="WormBaseParasite"/>
        </authorList>
    </citation>
    <scope>IDENTIFICATION</scope>
</reference>
<dbReference type="AlphaFoldDB" id="A0A914WTE1"/>
<organism evidence="2 3">
    <name type="scientific">Plectus sambesii</name>
    <dbReference type="NCBI Taxonomy" id="2011161"/>
    <lineage>
        <taxon>Eukaryota</taxon>
        <taxon>Metazoa</taxon>
        <taxon>Ecdysozoa</taxon>
        <taxon>Nematoda</taxon>
        <taxon>Chromadorea</taxon>
        <taxon>Plectida</taxon>
        <taxon>Plectina</taxon>
        <taxon>Plectoidea</taxon>
        <taxon>Plectidae</taxon>
        <taxon>Plectus</taxon>
    </lineage>
</organism>